<dbReference type="Pfam" id="PF12833">
    <property type="entry name" value="HTH_18"/>
    <property type="match status" value="1"/>
</dbReference>
<dbReference type="SUPFAM" id="SSF51215">
    <property type="entry name" value="Regulatory protein AraC"/>
    <property type="match status" value="1"/>
</dbReference>
<proteinExistence type="predicted"/>
<keyword evidence="1" id="KW-0805">Transcription regulation</keyword>
<sequence length="297" mass="35109">MLDLKELKEFAKHGNSLFPLEIYDCWFEVDGLLVPYHWHNEIEIIYVEKGKIGVTINSESKIVNEGEMIFINSEDLHQINSIGDNYSRYYALVFSPDLLSFKSSDHCEIACIRPLINKTLKLPQSIDSDKDYSIKVLDLFKEILEEYKFQQPGWYLDVKSCMYKLFSIFTRENVFIELSSDISHVSYKEDQIKKALEYIHNNFNEKIYIDDIASALGINTQYFCRFFKSIIGKTPIEYINRYRINAASEFLQHEDISIIDVCFRVGFENQSYFIKLFKKYNNMTPLEYKKIFLNSNY</sequence>
<evidence type="ECO:0000259" key="4">
    <source>
        <dbReference type="PROSITE" id="PS01124"/>
    </source>
</evidence>
<evidence type="ECO:0000313" key="5">
    <source>
        <dbReference type="EMBL" id="MDK2563882.1"/>
    </source>
</evidence>
<reference evidence="5 6" key="1">
    <citation type="submission" date="2023-05" db="EMBL/GenBank/DDBJ databases">
        <title>Rombocin, a short stable natural nisin variant, displays selective antimicrobial activity against Listeria monocytogenes and employs dual mode of action to kill target bacterial strains.</title>
        <authorList>
            <person name="Wambui J."/>
            <person name="Stephan R."/>
            <person name="Kuipers O.P."/>
        </authorList>
    </citation>
    <scope>NUCLEOTIDE SEQUENCE [LARGE SCALE GENOMIC DNA]</scope>
    <source>
        <strain evidence="5 6">RC002</strain>
    </source>
</reference>
<dbReference type="Gene3D" id="2.60.120.10">
    <property type="entry name" value="Jelly Rolls"/>
    <property type="match status" value="1"/>
</dbReference>
<dbReference type="Pfam" id="PF02311">
    <property type="entry name" value="AraC_binding"/>
    <property type="match status" value="1"/>
</dbReference>
<dbReference type="InterPro" id="IPR018060">
    <property type="entry name" value="HTH_AraC"/>
</dbReference>
<dbReference type="InterPro" id="IPR014710">
    <property type="entry name" value="RmlC-like_jellyroll"/>
</dbReference>
<evidence type="ECO:0000256" key="1">
    <source>
        <dbReference type="ARBA" id="ARBA00023015"/>
    </source>
</evidence>
<dbReference type="RefSeq" id="WP_284132819.1">
    <property type="nucleotide sequence ID" value="NZ_JASKYM010000004.1"/>
</dbReference>
<dbReference type="SMART" id="SM00342">
    <property type="entry name" value="HTH_ARAC"/>
    <property type="match status" value="1"/>
</dbReference>
<keyword evidence="3" id="KW-0804">Transcription</keyword>
<dbReference type="SUPFAM" id="SSF46689">
    <property type="entry name" value="Homeodomain-like"/>
    <property type="match status" value="2"/>
</dbReference>
<dbReference type="CDD" id="cd02208">
    <property type="entry name" value="cupin_RmlC-like"/>
    <property type="match status" value="1"/>
</dbReference>
<evidence type="ECO:0000256" key="2">
    <source>
        <dbReference type="ARBA" id="ARBA00023125"/>
    </source>
</evidence>
<dbReference type="InterPro" id="IPR020449">
    <property type="entry name" value="Tscrpt_reg_AraC-type_HTH"/>
</dbReference>
<accession>A0ABT7EAC7</accession>
<protein>
    <submittedName>
        <fullName evidence="5">AraC family transcriptional regulator</fullName>
    </submittedName>
</protein>
<comment type="caution">
    <text evidence="5">The sequence shown here is derived from an EMBL/GenBank/DDBJ whole genome shotgun (WGS) entry which is preliminary data.</text>
</comment>
<dbReference type="InterPro" id="IPR003313">
    <property type="entry name" value="AraC-bd"/>
</dbReference>
<dbReference type="PANTHER" id="PTHR43280">
    <property type="entry name" value="ARAC-FAMILY TRANSCRIPTIONAL REGULATOR"/>
    <property type="match status" value="1"/>
</dbReference>
<evidence type="ECO:0000313" key="6">
    <source>
        <dbReference type="Proteomes" id="UP001301012"/>
    </source>
</evidence>
<organism evidence="5 6">
    <name type="scientific">Romboutsia sedimentorum</name>
    <dbReference type="NCBI Taxonomy" id="1368474"/>
    <lineage>
        <taxon>Bacteria</taxon>
        <taxon>Bacillati</taxon>
        <taxon>Bacillota</taxon>
        <taxon>Clostridia</taxon>
        <taxon>Peptostreptococcales</taxon>
        <taxon>Peptostreptococcaceae</taxon>
        <taxon>Romboutsia</taxon>
    </lineage>
</organism>
<feature type="domain" description="HTH araC/xylS-type" evidence="4">
    <location>
        <begin position="193"/>
        <end position="291"/>
    </location>
</feature>
<keyword evidence="6" id="KW-1185">Reference proteome</keyword>
<dbReference type="EMBL" id="JASKYM010000004">
    <property type="protein sequence ID" value="MDK2563882.1"/>
    <property type="molecule type" value="Genomic_DNA"/>
</dbReference>
<evidence type="ECO:0000256" key="3">
    <source>
        <dbReference type="ARBA" id="ARBA00023163"/>
    </source>
</evidence>
<dbReference type="InterPro" id="IPR037923">
    <property type="entry name" value="HTH-like"/>
</dbReference>
<dbReference type="Gene3D" id="1.10.10.60">
    <property type="entry name" value="Homeodomain-like"/>
    <property type="match status" value="2"/>
</dbReference>
<dbReference type="PRINTS" id="PR00032">
    <property type="entry name" value="HTHARAC"/>
</dbReference>
<keyword evidence="2" id="KW-0238">DNA-binding</keyword>
<dbReference type="PROSITE" id="PS00041">
    <property type="entry name" value="HTH_ARAC_FAMILY_1"/>
    <property type="match status" value="1"/>
</dbReference>
<dbReference type="Proteomes" id="UP001301012">
    <property type="component" value="Unassembled WGS sequence"/>
</dbReference>
<dbReference type="InterPro" id="IPR018062">
    <property type="entry name" value="HTH_AraC-typ_CS"/>
</dbReference>
<name>A0ABT7EAC7_9FIRM</name>
<dbReference type="InterPro" id="IPR009057">
    <property type="entry name" value="Homeodomain-like_sf"/>
</dbReference>
<gene>
    <name evidence="5" type="ORF">QOZ84_10000</name>
</gene>
<dbReference type="PROSITE" id="PS01124">
    <property type="entry name" value="HTH_ARAC_FAMILY_2"/>
    <property type="match status" value="1"/>
</dbReference>
<dbReference type="PANTHER" id="PTHR43280:SF28">
    <property type="entry name" value="HTH-TYPE TRANSCRIPTIONAL ACTIVATOR RHAS"/>
    <property type="match status" value="1"/>
</dbReference>